<protein>
    <submittedName>
        <fullName evidence="2">Uncharacterized protein</fullName>
    </submittedName>
</protein>
<feature type="region of interest" description="Disordered" evidence="1">
    <location>
        <begin position="13"/>
        <end position="48"/>
    </location>
</feature>
<feature type="region of interest" description="Disordered" evidence="1">
    <location>
        <begin position="180"/>
        <end position="204"/>
    </location>
</feature>
<gene>
    <name evidence="2" type="ORF">MRATA1EN1_LOCUS17965</name>
</gene>
<dbReference type="EMBL" id="OX459964">
    <property type="protein sequence ID" value="CAI9169003.1"/>
    <property type="molecule type" value="Genomic_DNA"/>
</dbReference>
<accession>A0ABN8Z5Y2</accession>
<evidence type="ECO:0000256" key="1">
    <source>
        <dbReference type="SAM" id="MobiDB-lite"/>
    </source>
</evidence>
<evidence type="ECO:0000313" key="3">
    <source>
        <dbReference type="Proteomes" id="UP001176941"/>
    </source>
</evidence>
<dbReference type="Proteomes" id="UP001176941">
    <property type="component" value="Chromosome 28"/>
</dbReference>
<keyword evidence="3" id="KW-1185">Reference proteome</keyword>
<feature type="compositionally biased region" description="Low complexity" evidence="1">
    <location>
        <begin position="180"/>
        <end position="191"/>
    </location>
</feature>
<proteinExistence type="predicted"/>
<name>A0ABN8Z5Y2_RANTA</name>
<sequence>MCAAGKTLRHRDGACGGRVAGRRDRRGCRRPALLASTPGPGGEPTRPATAREVKLHFPDGSATRTCQPGGAEREAGVKVPLGRGAWQRWHQQPIRAAPLRAAGSAFCSCGVCGPRGQSSYHSRSFECEAGGPRERAPPPCVCTKPGSLEQGLCAGPLVWGRACRTEAAGVIPGIVGGSASSAPSRAPSLPSVGQAEPGGRSRGSASRQLSWLHRICIRLLCNVFSAPPESRAVNI</sequence>
<reference evidence="2" key="1">
    <citation type="submission" date="2023-04" db="EMBL/GenBank/DDBJ databases">
        <authorList>
            <consortium name="ELIXIR-Norway"/>
        </authorList>
    </citation>
    <scope>NUCLEOTIDE SEQUENCE [LARGE SCALE GENOMIC DNA]</scope>
</reference>
<organism evidence="2 3">
    <name type="scientific">Rangifer tarandus platyrhynchus</name>
    <name type="common">Svalbard reindeer</name>
    <dbReference type="NCBI Taxonomy" id="3082113"/>
    <lineage>
        <taxon>Eukaryota</taxon>
        <taxon>Metazoa</taxon>
        <taxon>Chordata</taxon>
        <taxon>Craniata</taxon>
        <taxon>Vertebrata</taxon>
        <taxon>Euteleostomi</taxon>
        <taxon>Mammalia</taxon>
        <taxon>Eutheria</taxon>
        <taxon>Laurasiatheria</taxon>
        <taxon>Artiodactyla</taxon>
        <taxon>Ruminantia</taxon>
        <taxon>Pecora</taxon>
        <taxon>Cervidae</taxon>
        <taxon>Odocoileinae</taxon>
        <taxon>Rangifer</taxon>
    </lineage>
</organism>
<evidence type="ECO:0000313" key="2">
    <source>
        <dbReference type="EMBL" id="CAI9169003.1"/>
    </source>
</evidence>